<dbReference type="EMBL" id="CP042817">
    <property type="protein sequence ID" value="QEJ97330.1"/>
    <property type="molecule type" value="Genomic_DNA"/>
</dbReference>
<dbReference type="GO" id="GO:0004252">
    <property type="term" value="F:serine-type endopeptidase activity"/>
    <property type="evidence" value="ECO:0007669"/>
    <property type="project" value="InterPro"/>
</dbReference>
<dbReference type="GeneID" id="57754140"/>
<keyword evidence="9" id="KW-1185">Reference proteome</keyword>
<evidence type="ECO:0000313" key="7">
    <source>
        <dbReference type="EMBL" id="CEM61960.1"/>
    </source>
</evidence>
<feature type="transmembrane region" description="Helical" evidence="5">
    <location>
        <begin position="166"/>
        <end position="184"/>
    </location>
</feature>
<keyword evidence="2 5" id="KW-0812">Transmembrane</keyword>
<dbReference type="EMBL" id="CDNC01000017">
    <property type="protein sequence ID" value="CEM61960.1"/>
    <property type="molecule type" value="Genomic_DNA"/>
</dbReference>
<sequence>MKIKYNAPVTLTFSFICIGVLLISFFLSKNFVFQYFALPSSQNFQPANPFHYLLLFTHVFGHTDWEHLIGNLAFILLLGPMLEEIYSSPVMLLMVATTAFVTGVVNVCFFPTGLMGASGIVFMMILLASFSNNMKSGIPLTFILIVILYIGRDIADAFTNDNISHLAHLVGGLCGSLFGFFRPTPQVRRRSVKKAAAATEE</sequence>
<evidence type="ECO:0000256" key="4">
    <source>
        <dbReference type="ARBA" id="ARBA00023136"/>
    </source>
</evidence>
<evidence type="ECO:0000313" key="8">
    <source>
        <dbReference type="EMBL" id="QEJ97330.1"/>
    </source>
</evidence>
<evidence type="ECO:0000313" key="10">
    <source>
        <dbReference type="Proteomes" id="UP000323594"/>
    </source>
</evidence>
<dbReference type="Proteomes" id="UP000323594">
    <property type="component" value="Chromosome"/>
</dbReference>
<keyword evidence="4 5" id="KW-0472">Membrane</keyword>
<feature type="transmembrane region" description="Helical" evidence="5">
    <location>
        <begin position="137"/>
        <end position="154"/>
    </location>
</feature>
<dbReference type="PANTHER" id="PTHR43066">
    <property type="entry name" value="RHOMBOID-RELATED PROTEIN"/>
    <property type="match status" value="1"/>
</dbReference>
<accession>A0A0B7GYC6</accession>
<feature type="domain" description="Peptidase S54 rhomboid" evidence="6">
    <location>
        <begin position="54"/>
        <end position="181"/>
    </location>
</feature>
<dbReference type="AlphaFoldDB" id="A0A0B7GYC6"/>
<dbReference type="RefSeq" id="WP_002697160.1">
    <property type="nucleotide sequence ID" value="NZ_CDNC01000017.1"/>
</dbReference>
<dbReference type="GO" id="GO:0016020">
    <property type="term" value="C:membrane"/>
    <property type="evidence" value="ECO:0007669"/>
    <property type="project" value="UniProtKB-SubCell"/>
</dbReference>
<evidence type="ECO:0000256" key="5">
    <source>
        <dbReference type="SAM" id="Phobius"/>
    </source>
</evidence>
<dbReference type="InterPro" id="IPR035952">
    <property type="entry name" value="Rhomboid-like_sf"/>
</dbReference>
<protein>
    <submittedName>
        <fullName evidence="7">Peptidase, S54 family</fullName>
        <ecNumber evidence="7">3.4.21.-</ecNumber>
    </submittedName>
    <submittedName>
        <fullName evidence="8">Rhomboid family intramembrane serine protease</fullName>
    </submittedName>
</protein>
<reference evidence="7" key="2">
    <citation type="submission" date="2015-01" db="EMBL/GenBank/DDBJ databases">
        <authorList>
            <person name="Xiang T."/>
            <person name="Song Y."/>
            <person name="Huang L."/>
            <person name="Wang B."/>
            <person name="Wu P."/>
        </authorList>
    </citation>
    <scope>NUCLEOTIDE SEQUENCE [LARGE SCALE GENOMIC DNA]</scope>
    <source>
        <strain evidence="7">V1</strain>
    </source>
</reference>
<dbReference type="OrthoDB" id="5419261at2"/>
<reference evidence="8 10" key="3">
    <citation type="submission" date="2019-08" db="EMBL/GenBank/DDBJ databases">
        <authorList>
            <person name="Kuhnert P."/>
        </authorList>
    </citation>
    <scope>NUCLEOTIDE SEQUENCE [LARGE SCALE GENOMIC DNA]</scope>
    <source>
        <strain evidence="8 10">B36.5</strain>
    </source>
</reference>
<feature type="transmembrane region" description="Helical" evidence="5">
    <location>
        <begin position="12"/>
        <end position="32"/>
    </location>
</feature>
<gene>
    <name evidence="8" type="ORF">FUT82_04545</name>
    <name evidence="7" type="ORF">TPHV1_240010</name>
</gene>
<evidence type="ECO:0000313" key="9">
    <source>
        <dbReference type="Proteomes" id="UP000042527"/>
    </source>
</evidence>
<dbReference type="InterPro" id="IPR022764">
    <property type="entry name" value="Peptidase_S54_rhomboid_dom"/>
</dbReference>
<reference evidence="9" key="1">
    <citation type="submission" date="2015-01" db="EMBL/GenBank/DDBJ databases">
        <authorList>
            <person name="Manzoor Shahid"/>
            <person name="Zubair Saima"/>
        </authorList>
    </citation>
    <scope>NUCLEOTIDE SEQUENCE [LARGE SCALE GENOMIC DNA]</scope>
    <source>
        <strain evidence="9">V1</strain>
    </source>
</reference>
<dbReference type="SUPFAM" id="SSF144091">
    <property type="entry name" value="Rhomboid-like"/>
    <property type="match status" value="1"/>
</dbReference>
<evidence type="ECO:0000256" key="2">
    <source>
        <dbReference type="ARBA" id="ARBA00022692"/>
    </source>
</evidence>
<proteinExistence type="predicted"/>
<evidence type="ECO:0000259" key="6">
    <source>
        <dbReference type="Pfam" id="PF01694"/>
    </source>
</evidence>
<name>A0A0B7GYC6_TREPH</name>
<dbReference type="Gene3D" id="1.20.1540.10">
    <property type="entry name" value="Rhomboid-like"/>
    <property type="match status" value="1"/>
</dbReference>
<evidence type="ECO:0000256" key="1">
    <source>
        <dbReference type="ARBA" id="ARBA00004141"/>
    </source>
</evidence>
<organism evidence="7 9">
    <name type="scientific">Treponema phagedenis</name>
    <dbReference type="NCBI Taxonomy" id="162"/>
    <lineage>
        <taxon>Bacteria</taxon>
        <taxon>Pseudomonadati</taxon>
        <taxon>Spirochaetota</taxon>
        <taxon>Spirochaetia</taxon>
        <taxon>Spirochaetales</taxon>
        <taxon>Treponemataceae</taxon>
        <taxon>Treponema</taxon>
    </lineage>
</organism>
<dbReference type="Pfam" id="PF01694">
    <property type="entry name" value="Rhomboid"/>
    <property type="match status" value="1"/>
</dbReference>
<comment type="subcellular location">
    <subcellularLocation>
        <location evidence="1">Membrane</location>
        <topology evidence="1">Multi-pass membrane protein</topology>
    </subcellularLocation>
</comment>
<dbReference type="Proteomes" id="UP000042527">
    <property type="component" value="Unassembled WGS sequence"/>
</dbReference>
<keyword evidence="7" id="KW-0378">Hydrolase</keyword>
<dbReference type="EC" id="3.4.21.-" evidence="7"/>
<evidence type="ECO:0000256" key="3">
    <source>
        <dbReference type="ARBA" id="ARBA00022989"/>
    </source>
</evidence>
<dbReference type="GO" id="GO:0006508">
    <property type="term" value="P:proteolysis"/>
    <property type="evidence" value="ECO:0007669"/>
    <property type="project" value="UniProtKB-KW"/>
</dbReference>
<keyword evidence="8" id="KW-0645">Protease</keyword>
<keyword evidence="3 5" id="KW-1133">Transmembrane helix</keyword>